<dbReference type="PANTHER" id="PTHR43415">
    <property type="entry name" value="SPERMIDINE N(1)-ACETYLTRANSFERASE"/>
    <property type="match status" value="1"/>
</dbReference>
<dbReference type="PANTHER" id="PTHR43415:SF5">
    <property type="entry name" value="ACETYLTRANSFERASE"/>
    <property type="match status" value="1"/>
</dbReference>
<comment type="caution">
    <text evidence="2">The sequence shown here is derived from an EMBL/GenBank/DDBJ whole genome shotgun (WGS) entry which is preliminary data.</text>
</comment>
<keyword evidence="2" id="KW-0808">Transferase</keyword>
<dbReference type="Pfam" id="PF00583">
    <property type="entry name" value="Acetyltransf_1"/>
    <property type="match status" value="1"/>
</dbReference>
<evidence type="ECO:0000313" key="3">
    <source>
        <dbReference type="Proteomes" id="UP001250214"/>
    </source>
</evidence>
<reference evidence="3" key="1">
    <citation type="submission" date="2023-07" db="EMBL/GenBank/DDBJ databases">
        <title>Novel species in the genus Lipingzhangella isolated from Sambhar Salt Lake.</title>
        <authorList>
            <person name="Jiya N."/>
            <person name="Kajale S."/>
            <person name="Sharma A."/>
        </authorList>
    </citation>
    <scope>NUCLEOTIDE SEQUENCE [LARGE SCALE GENOMIC DNA]</scope>
    <source>
        <strain evidence="3">LS1_29</strain>
    </source>
</reference>
<gene>
    <name evidence="2" type="ORF">RIF23_01220</name>
</gene>
<dbReference type="SUPFAM" id="SSF55729">
    <property type="entry name" value="Acyl-CoA N-acyltransferases (Nat)"/>
    <property type="match status" value="1"/>
</dbReference>
<evidence type="ECO:0000259" key="1">
    <source>
        <dbReference type="PROSITE" id="PS51186"/>
    </source>
</evidence>
<proteinExistence type="predicted"/>
<dbReference type="Gene3D" id="3.40.630.30">
    <property type="match status" value="1"/>
</dbReference>
<dbReference type="CDD" id="cd04301">
    <property type="entry name" value="NAT_SF"/>
    <property type="match status" value="1"/>
</dbReference>
<dbReference type="RefSeq" id="WP_310910416.1">
    <property type="nucleotide sequence ID" value="NZ_JAVLVT010000001.1"/>
</dbReference>
<dbReference type="Proteomes" id="UP001250214">
    <property type="component" value="Unassembled WGS sequence"/>
</dbReference>
<dbReference type="EC" id="2.-.-.-" evidence="2"/>
<accession>A0ABU2H0S4</accession>
<protein>
    <submittedName>
        <fullName evidence="2">GNAT family protein</fullName>
        <ecNumber evidence="2">2.-.-.-</ecNumber>
    </submittedName>
</protein>
<evidence type="ECO:0000313" key="2">
    <source>
        <dbReference type="EMBL" id="MDS1268908.1"/>
    </source>
</evidence>
<sequence length="181" mass="20177">MSTSASTLTMRPFDRAEIPLLHAALTTHADLVLWSGTQLHWPLTQDQLRSYVDNANVDHMILSAVADHDTVVGHASVRVTPAHRSARIGRVLVYPDHRGRGYGAALMTAVLDIIFGQRGLHRASLGVFQHNARALGLYERLGFTREGVLRDVALVDGEWWPLVEMGLLETEYQQPRVDPRP</sequence>
<name>A0ABU2H0S4_9ACTN</name>
<feature type="domain" description="N-acetyltransferase" evidence="1">
    <location>
        <begin position="8"/>
        <end position="164"/>
    </location>
</feature>
<dbReference type="PROSITE" id="PS51186">
    <property type="entry name" value="GNAT"/>
    <property type="match status" value="1"/>
</dbReference>
<organism evidence="2 3">
    <name type="scientific">Lipingzhangella rawalii</name>
    <dbReference type="NCBI Taxonomy" id="2055835"/>
    <lineage>
        <taxon>Bacteria</taxon>
        <taxon>Bacillati</taxon>
        <taxon>Actinomycetota</taxon>
        <taxon>Actinomycetes</taxon>
        <taxon>Streptosporangiales</taxon>
        <taxon>Nocardiopsidaceae</taxon>
        <taxon>Lipingzhangella</taxon>
    </lineage>
</organism>
<dbReference type="GO" id="GO:0016740">
    <property type="term" value="F:transferase activity"/>
    <property type="evidence" value="ECO:0007669"/>
    <property type="project" value="UniProtKB-KW"/>
</dbReference>
<dbReference type="EMBL" id="JAVLVT010000001">
    <property type="protein sequence ID" value="MDS1268908.1"/>
    <property type="molecule type" value="Genomic_DNA"/>
</dbReference>
<dbReference type="InterPro" id="IPR016181">
    <property type="entry name" value="Acyl_CoA_acyltransferase"/>
</dbReference>
<dbReference type="InterPro" id="IPR000182">
    <property type="entry name" value="GNAT_dom"/>
</dbReference>
<keyword evidence="3" id="KW-1185">Reference proteome</keyword>